<organism evidence="5 6">
    <name type="scientific">Cyprinus carpio carpio</name>
    <dbReference type="NCBI Taxonomy" id="630221"/>
    <lineage>
        <taxon>Eukaryota</taxon>
        <taxon>Metazoa</taxon>
        <taxon>Chordata</taxon>
        <taxon>Craniata</taxon>
        <taxon>Vertebrata</taxon>
        <taxon>Euteleostomi</taxon>
        <taxon>Actinopterygii</taxon>
        <taxon>Neopterygii</taxon>
        <taxon>Teleostei</taxon>
        <taxon>Ostariophysi</taxon>
        <taxon>Cypriniformes</taxon>
        <taxon>Cyprinidae</taxon>
        <taxon>Cyprininae</taxon>
        <taxon>Cyprinus</taxon>
    </lineage>
</organism>
<evidence type="ECO:0000313" key="5">
    <source>
        <dbReference type="Ensembl" id="ENSCCRP00000124943.1"/>
    </source>
</evidence>
<reference evidence="5" key="1">
    <citation type="submission" date="2025-08" db="UniProtKB">
        <authorList>
            <consortium name="Ensembl"/>
        </authorList>
    </citation>
    <scope>IDENTIFICATION</scope>
</reference>
<dbReference type="Proteomes" id="UP001108240">
    <property type="component" value="Unplaced"/>
</dbReference>
<feature type="domain" description="EF-hand" evidence="4">
    <location>
        <begin position="139"/>
        <end position="174"/>
    </location>
</feature>
<dbReference type="InterPro" id="IPR018247">
    <property type="entry name" value="EF_Hand_1_Ca_BS"/>
</dbReference>
<dbReference type="GeneTree" id="ENSGT00940000157995"/>
<sequence>MYLFDSTSVQSVGFIGINFLSEETSFPDRPLGIPADRPSKDQMLTEHKEVVVCAHTGLMCARNASYFPLLFPGSKGADVCFQELTDLTVDKNKRKKRRELTEEQKDEIKEAFELFDTDKDKEIDYHELKVAMRALGFEVKKVDVLKILKDYDREGTGKITLEDFKEVVTDMILERDPKEEILKAFKLFDDDETGKISLRNLRRVARELGEDMSDEDLRAMIDEFDTDGDGESKLLHFYLGRGKKVLFLLPLMNGSNYCAFPSWPRVLFSIKAQQINVLQPTKMGTVEMKAELKAVCVSFGVVKSYM</sequence>
<evidence type="ECO:0000256" key="1">
    <source>
        <dbReference type="ARBA" id="ARBA00022723"/>
    </source>
</evidence>
<dbReference type="InterPro" id="IPR050230">
    <property type="entry name" value="CALM/Myosin/TropC-like"/>
</dbReference>
<keyword evidence="2" id="KW-0677">Repeat</keyword>
<dbReference type="Ensembl" id="ENSCCRT00000151757.1">
    <property type="protein sequence ID" value="ENSCCRP00000124943.1"/>
    <property type="gene ID" value="ENSCCRG00000026991.2"/>
</dbReference>
<dbReference type="PANTHER" id="PTHR23048:SF48">
    <property type="entry name" value="CENTRIN 3"/>
    <property type="match status" value="1"/>
</dbReference>
<proteinExistence type="predicted"/>
<keyword evidence="6" id="KW-1185">Reference proteome</keyword>
<keyword evidence="1" id="KW-0479">Metal-binding</keyword>
<feature type="domain" description="EF-hand" evidence="4">
    <location>
        <begin position="103"/>
        <end position="138"/>
    </location>
</feature>
<dbReference type="PANTHER" id="PTHR23048">
    <property type="entry name" value="MYOSIN LIGHT CHAIN 1, 3"/>
    <property type="match status" value="1"/>
</dbReference>
<dbReference type="Gene3D" id="1.10.238.10">
    <property type="entry name" value="EF-hand"/>
    <property type="match status" value="2"/>
</dbReference>
<dbReference type="PROSITE" id="PS00018">
    <property type="entry name" value="EF_HAND_1"/>
    <property type="match status" value="1"/>
</dbReference>
<name>A0A9J7Z221_CYPCA</name>
<dbReference type="GO" id="GO:0016460">
    <property type="term" value="C:myosin II complex"/>
    <property type="evidence" value="ECO:0007669"/>
    <property type="project" value="TreeGrafter"/>
</dbReference>
<dbReference type="SUPFAM" id="SSF47473">
    <property type="entry name" value="EF-hand"/>
    <property type="match status" value="1"/>
</dbReference>
<evidence type="ECO:0000256" key="2">
    <source>
        <dbReference type="ARBA" id="ARBA00022737"/>
    </source>
</evidence>
<dbReference type="SMART" id="SM00054">
    <property type="entry name" value="EFh"/>
    <property type="match status" value="4"/>
</dbReference>
<accession>A0A9J7Z221</accession>
<dbReference type="CDD" id="cd00051">
    <property type="entry name" value="EFh"/>
    <property type="match status" value="2"/>
</dbReference>
<dbReference type="InterPro" id="IPR002048">
    <property type="entry name" value="EF_hand_dom"/>
</dbReference>
<reference evidence="5" key="2">
    <citation type="submission" date="2025-09" db="UniProtKB">
        <authorList>
            <consortium name="Ensembl"/>
        </authorList>
    </citation>
    <scope>IDENTIFICATION</scope>
</reference>
<protein>
    <submittedName>
        <fullName evidence="5">Centrin 3</fullName>
    </submittedName>
</protein>
<evidence type="ECO:0000256" key="3">
    <source>
        <dbReference type="ARBA" id="ARBA00022837"/>
    </source>
</evidence>
<keyword evidence="3" id="KW-0106">Calcium</keyword>
<feature type="domain" description="EF-hand" evidence="4">
    <location>
        <begin position="176"/>
        <end position="211"/>
    </location>
</feature>
<dbReference type="Pfam" id="PF13499">
    <property type="entry name" value="EF-hand_7"/>
    <property type="match status" value="2"/>
</dbReference>
<evidence type="ECO:0000313" key="6">
    <source>
        <dbReference type="Proteomes" id="UP001108240"/>
    </source>
</evidence>
<dbReference type="PROSITE" id="PS50222">
    <property type="entry name" value="EF_HAND_2"/>
    <property type="match status" value="3"/>
</dbReference>
<dbReference type="FunFam" id="1.10.238.10:FF:000553">
    <property type="entry name" value="Centrin 3"/>
    <property type="match status" value="1"/>
</dbReference>
<dbReference type="InterPro" id="IPR011992">
    <property type="entry name" value="EF-hand-dom_pair"/>
</dbReference>
<evidence type="ECO:0000259" key="4">
    <source>
        <dbReference type="PROSITE" id="PS50222"/>
    </source>
</evidence>
<dbReference type="GO" id="GO:0005509">
    <property type="term" value="F:calcium ion binding"/>
    <property type="evidence" value="ECO:0007669"/>
    <property type="project" value="InterPro"/>
</dbReference>
<dbReference type="AlphaFoldDB" id="A0A9J7Z221"/>